<dbReference type="PRINTS" id="PR00420">
    <property type="entry name" value="RNGMNOXGNASE"/>
</dbReference>
<name>A0A7X0MI62_9SPHI</name>
<comment type="caution">
    <text evidence="2">The sequence shown here is derived from an EMBL/GenBank/DDBJ whole genome shotgun (WGS) entry which is preliminary data.</text>
</comment>
<dbReference type="PANTHER" id="PTHR46865">
    <property type="entry name" value="OXIDOREDUCTASE-RELATED"/>
    <property type="match status" value="1"/>
</dbReference>
<dbReference type="Gene3D" id="3.30.9.10">
    <property type="entry name" value="D-Amino Acid Oxidase, subunit A, domain 2"/>
    <property type="match status" value="1"/>
</dbReference>
<dbReference type="InterPro" id="IPR051704">
    <property type="entry name" value="FAD_aromatic-hydroxylase"/>
</dbReference>
<dbReference type="AlphaFoldDB" id="A0A7X0MI62"/>
<evidence type="ECO:0000259" key="1">
    <source>
        <dbReference type="Pfam" id="PF01494"/>
    </source>
</evidence>
<dbReference type="InterPro" id="IPR036188">
    <property type="entry name" value="FAD/NAD-bd_sf"/>
</dbReference>
<dbReference type="SUPFAM" id="SSF51905">
    <property type="entry name" value="FAD/NAD(P)-binding domain"/>
    <property type="match status" value="1"/>
</dbReference>
<protein>
    <submittedName>
        <fullName evidence="2">2-polyprenyl-6-methoxyphenol hydroxylase-like FAD-dependent oxidoreductase</fullName>
    </submittedName>
</protein>
<dbReference type="Gene3D" id="3.50.50.60">
    <property type="entry name" value="FAD/NAD(P)-binding domain"/>
    <property type="match status" value="1"/>
</dbReference>
<evidence type="ECO:0000313" key="3">
    <source>
        <dbReference type="Proteomes" id="UP000521017"/>
    </source>
</evidence>
<proteinExistence type="predicted"/>
<reference evidence="2 3" key="1">
    <citation type="submission" date="2020-08" db="EMBL/GenBank/DDBJ databases">
        <title>Genomic Encyclopedia of Type Strains, Phase IV (KMG-V): Genome sequencing to study the core and pangenomes of soil and plant-associated prokaryotes.</title>
        <authorList>
            <person name="Whitman W."/>
        </authorList>
    </citation>
    <scope>NUCLEOTIDE SEQUENCE [LARGE SCALE GENOMIC DNA]</scope>
    <source>
        <strain evidence="2 3">M2T3</strain>
    </source>
</reference>
<dbReference type="PANTHER" id="PTHR46865:SF2">
    <property type="entry name" value="MONOOXYGENASE"/>
    <property type="match status" value="1"/>
</dbReference>
<evidence type="ECO:0000313" key="2">
    <source>
        <dbReference type="EMBL" id="MBB6499834.1"/>
    </source>
</evidence>
<dbReference type="InterPro" id="IPR002938">
    <property type="entry name" value="FAD-bd"/>
</dbReference>
<dbReference type="GO" id="GO:0071949">
    <property type="term" value="F:FAD binding"/>
    <property type="evidence" value="ECO:0007669"/>
    <property type="project" value="InterPro"/>
</dbReference>
<sequence>MDNHNCKHVLISGASIAGPALAFWLNKYGFKVTIIEHAPELRKGGYRVDIRGVAVTVAERMGISDLIRQKAVRIRQSQLINKKGNVIASFDPDEFGMRQERDIEILRGDLSEILYEQTQDHVEYLFDHSIKTVEEETDGVKVCFQNGEVRNFDLLVAADGLRSNVRKLVFAKEEEFVKHLGYYISIFSIPNALKLDQEEIGLQSPGKVVNVFNIHKDEPSKALLLFSGQNHDSRDIGKQQEILTENFKNEEWELPAILKAMPGSPDFYFDAISQIHAPELFKGRTVLLGDAGYCPSPASGQGTSLAMVGAYVLACELAKCASYQEAFENYSRKMSEYIRINQELGLTVLDQMIAKTKTAIFMQNLFLRAMKYMPWRKKIVMAFVGKLQQKVDYAANAIELDI</sequence>
<dbReference type="Proteomes" id="UP000521017">
    <property type="component" value="Unassembled WGS sequence"/>
</dbReference>
<dbReference type="Pfam" id="PF01494">
    <property type="entry name" value="FAD_binding_3"/>
    <property type="match status" value="1"/>
</dbReference>
<gene>
    <name evidence="2" type="ORF">HDF25_001978</name>
</gene>
<dbReference type="RefSeq" id="WP_184624565.1">
    <property type="nucleotide sequence ID" value="NZ_JACHCC010000005.1"/>
</dbReference>
<dbReference type="EMBL" id="JACHCC010000005">
    <property type="protein sequence ID" value="MBB6499834.1"/>
    <property type="molecule type" value="Genomic_DNA"/>
</dbReference>
<accession>A0A7X0MI62</accession>
<organism evidence="2 3">
    <name type="scientific">Pedobacter cryoconitis</name>
    <dbReference type="NCBI Taxonomy" id="188932"/>
    <lineage>
        <taxon>Bacteria</taxon>
        <taxon>Pseudomonadati</taxon>
        <taxon>Bacteroidota</taxon>
        <taxon>Sphingobacteriia</taxon>
        <taxon>Sphingobacteriales</taxon>
        <taxon>Sphingobacteriaceae</taxon>
        <taxon>Pedobacter</taxon>
    </lineage>
</organism>
<feature type="domain" description="FAD-binding" evidence="1">
    <location>
        <begin position="8"/>
        <end position="322"/>
    </location>
</feature>